<name>A0A1R1L6M0_9MICC</name>
<dbReference type="Pfam" id="PF02518">
    <property type="entry name" value="HATPase_c"/>
    <property type="match status" value="1"/>
</dbReference>
<keyword evidence="1" id="KW-0808">Transferase</keyword>
<dbReference type="AlphaFoldDB" id="A0A1R1L6M0"/>
<gene>
    <name evidence="6" type="ORF">BKD30_14105</name>
</gene>
<feature type="domain" description="Histidine kinase/HSP90-like ATPase" evidence="5">
    <location>
        <begin position="312"/>
        <end position="414"/>
    </location>
</feature>
<dbReference type="InterPro" id="IPR017205">
    <property type="entry name" value="Sig_transdc_His_kinase_ChrS"/>
</dbReference>
<feature type="transmembrane region" description="Helical" evidence="4">
    <location>
        <begin position="149"/>
        <end position="171"/>
    </location>
</feature>
<keyword evidence="4" id="KW-0812">Transmembrane</keyword>
<evidence type="ECO:0000259" key="5">
    <source>
        <dbReference type="SMART" id="SM00387"/>
    </source>
</evidence>
<evidence type="ECO:0000256" key="1">
    <source>
        <dbReference type="ARBA" id="ARBA00022679"/>
    </source>
</evidence>
<reference evidence="6 7" key="1">
    <citation type="submission" date="2016-12" db="EMBL/GenBank/DDBJ databases">
        <title>Draft genome of Tersicoccus phoenicis 1P05MA.</title>
        <authorList>
            <person name="Nakajima Y."/>
            <person name="Yoshizawa S."/>
            <person name="Nakamura K."/>
            <person name="Ogura Y."/>
            <person name="Hayashi T."/>
            <person name="Kogure K."/>
        </authorList>
    </citation>
    <scope>NUCLEOTIDE SEQUENCE [LARGE SCALE GENOMIC DNA]</scope>
    <source>
        <strain evidence="6 7">1p05MA</strain>
    </source>
</reference>
<feature type="transmembrane region" description="Helical" evidence="4">
    <location>
        <begin position="109"/>
        <end position="142"/>
    </location>
</feature>
<proteinExistence type="predicted"/>
<dbReference type="GO" id="GO:0046983">
    <property type="term" value="F:protein dimerization activity"/>
    <property type="evidence" value="ECO:0007669"/>
    <property type="project" value="InterPro"/>
</dbReference>
<dbReference type="Gene3D" id="3.30.565.10">
    <property type="entry name" value="Histidine kinase-like ATPase, C-terminal domain"/>
    <property type="match status" value="1"/>
</dbReference>
<dbReference type="InterPro" id="IPR036890">
    <property type="entry name" value="HATPase_C_sf"/>
</dbReference>
<dbReference type="Gene3D" id="1.20.5.1930">
    <property type="match status" value="1"/>
</dbReference>
<dbReference type="PANTHER" id="PTHR24421">
    <property type="entry name" value="NITRATE/NITRITE SENSOR PROTEIN NARX-RELATED"/>
    <property type="match status" value="1"/>
</dbReference>
<dbReference type="STRING" id="554083.BKD30_14105"/>
<feature type="transmembrane region" description="Helical" evidence="4">
    <location>
        <begin position="24"/>
        <end position="43"/>
    </location>
</feature>
<evidence type="ECO:0000313" key="7">
    <source>
        <dbReference type="Proteomes" id="UP000187085"/>
    </source>
</evidence>
<dbReference type="OrthoDB" id="144293at2"/>
<feature type="transmembrane region" description="Helical" evidence="4">
    <location>
        <begin position="84"/>
        <end position="103"/>
    </location>
</feature>
<feature type="transmembrane region" description="Helical" evidence="4">
    <location>
        <begin position="49"/>
        <end position="72"/>
    </location>
</feature>
<dbReference type="PANTHER" id="PTHR24421:SF62">
    <property type="entry name" value="SENSORY TRANSDUCTION HISTIDINE KINASE"/>
    <property type="match status" value="1"/>
</dbReference>
<keyword evidence="4" id="KW-0472">Membrane</keyword>
<dbReference type="SMART" id="SM00387">
    <property type="entry name" value="HATPase_c"/>
    <property type="match status" value="1"/>
</dbReference>
<dbReference type="Proteomes" id="UP000187085">
    <property type="component" value="Unassembled WGS sequence"/>
</dbReference>
<evidence type="ECO:0000256" key="3">
    <source>
        <dbReference type="ARBA" id="ARBA00023012"/>
    </source>
</evidence>
<dbReference type="InterPro" id="IPR011712">
    <property type="entry name" value="Sig_transdc_His_kin_sub3_dim/P"/>
</dbReference>
<keyword evidence="7" id="KW-1185">Reference proteome</keyword>
<keyword evidence="4" id="KW-1133">Transmembrane helix</keyword>
<sequence>MGRTQPVATAEPDRAGSSLSRIPVALAVALHVLVVALCLVIAVNAPTGGFAAVELGVVAVFLAVWFTGVALARARPAGDARRSAAARVWLGALTAAWLVLIVVSQEAIYLAFPLFFVLLQLLPGLRGVLAVAAATVVAVVAFARHRPDAGFAGVLGPVIGAAVAVVIANAYRALLTEIAERQQLIEDLTATRAALVEAERSAGVEAERARLAREIHDTVSQSLSSIIMLLHAADRAPESARAERVGQARQAAQDALAETRQFIAELQPAALHGRGVATALTRLADRTRAQSGLAVTLTLPPDLDDLAAVPTPVEVGLLRVAQNAVANVVQHAWASRLDITLSRLEGQIVLDVVDDGVGFDVDAVFRAEPAQPDDRMSFGLRGVRDRVAALGGDLIVESGPGEGTSVVALFEVDR</sequence>
<evidence type="ECO:0000256" key="2">
    <source>
        <dbReference type="ARBA" id="ARBA00022777"/>
    </source>
</evidence>
<keyword evidence="2" id="KW-0418">Kinase</keyword>
<dbReference type="EMBL" id="MRDE01000080">
    <property type="protein sequence ID" value="OMH23163.1"/>
    <property type="molecule type" value="Genomic_DNA"/>
</dbReference>
<organism evidence="6 7">
    <name type="scientific">Tersicoccus phoenicis</name>
    <dbReference type="NCBI Taxonomy" id="554083"/>
    <lineage>
        <taxon>Bacteria</taxon>
        <taxon>Bacillati</taxon>
        <taxon>Actinomycetota</taxon>
        <taxon>Actinomycetes</taxon>
        <taxon>Micrococcales</taxon>
        <taxon>Micrococcaceae</taxon>
        <taxon>Tersicoccus</taxon>
    </lineage>
</organism>
<dbReference type="CDD" id="cd16917">
    <property type="entry name" value="HATPase_UhpB-NarQ-NarX-like"/>
    <property type="match status" value="1"/>
</dbReference>
<dbReference type="GO" id="GO:0016020">
    <property type="term" value="C:membrane"/>
    <property type="evidence" value="ECO:0007669"/>
    <property type="project" value="InterPro"/>
</dbReference>
<evidence type="ECO:0000256" key="4">
    <source>
        <dbReference type="SAM" id="Phobius"/>
    </source>
</evidence>
<dbReference type="InterPro" id="IPR050482">
    <property type="entry name" value="Sensor_HK_TwoCompSys"/>
</dbReference>
<dbReference type="PIRSF" id="PIRSF037434">
    <property type="entry name" value="STHK_ChrS"/>
    <property type="match status" value="1"/>
</dbReference>
<keyword evidence="3" id="KW-0902">Two-component regulatory system</keyword>
<protein>
    <recommendedName>
        <fullName evidence="5">Histidine kinase/HSP90-like ATPase domain-containing protein</fullName>
    </recommendedName>
</protein>
<accession>A0A1R1L6M0</accession>
<dbReference type="InterPro" id="IPR003594">
    <property type="entry name" value="HATPase_dom"/>
</dbReference>
<evidence type="ECO:0000313" key="6">
    <source>
        <dbReference type="EMBL" id="OMH23163.1"/>
    </source>
</evidence>
<comment type="caution">
    <text evidence="6">The sequence shown here is derived from an EMBL/GenBank/DDBJ whole genome shotgun (WGS) entry which is preliminary data.</text>
</comment>
<dbReference type="SUPFAM" id="SSF55874">
    <property type="entry name" value="ATPase domain of HSP90 chaperone/DNA topoisomerase II/histidine kinase"/>
    <property type="match status" value="1"/>
</dbReference>
<dbReference type="GO" id="GO:0000155">
    <property type="term" value="F:phosphorelay sensor kinase activity"/>
    <property type="evidence" value="ECO:0007669"/>
    <property type="project" value="InterPro"/>
</dbReference>
<dbReference type="Pfam" id="PF07730">
    <property type="entry name" value="HisKA_3"/>
    <property type="match status" value="1"/>
</dbReference>